<proteinExistence type="predicted"/>
<dbReference type="HOGENOM" id="CLU_3313792_0_0_3"/>
<dbReference type="Proteomes" id="UP000010478">
    <property type="component" value="Chromosome"/>
</dbReference>
<dbReference type="AlphaFoldDB" id="K9VS10"/>
<evidence type="ECO:0000313" key="1">
    <source>
        <dbReference type="EMBL" id="AFZ10282.1"/>
    </source>
</evidence>
<name>K9VS10_9CYAN</name>
<protein>
    <submittedName>
        <fullName evidence="1">Uncharacterized protein</fullName>
    </submittedName>
</protein>
<accession>K9VS10</accession>
<keyword evidence="2" id="KW-1185">Reference proteome</keyword>
<dbReference type="STRING" id="179408.Osc7112_6092"/>
<organism evidence="1 2">
    <name type="scientific">Phormidium nigroviride PCC 7112</name>
    <dbReference type="NCBI Taxonomy" id="179408"/>
    <lineage>
        <taxon>Bacteria</taxon>
        <taxon>Bacillati</taxon>
        <taxon>Cyanobacteriota</taxon>
        <taxon>Cyanophyceae</taxon>
        <taxon>Oscillatoriophycideae</taxon>
        <taxon>Oscillatoriales</taxon>
        <taxon>Oscillatoriaceae</taxon>
        <taxon>Phormidium</taxon>
    </lineage>
</organism>
<dbReference type="EMBL" id="CP003614">
    <property type="protein sequence ID" value="AFZ10282.1"/>
    <property type="molecule type" value="Genomic_DNA"/>
</dbReference>
<reference evidence="1 2" key="1">
    <citation type="submission" date="2012-05" db="EMBL/GenBank/DDBJ databases">
        <title>Finished chromosome of genome of Oscillatoria sp. PCC 7112.</title>
        <authorList>
            <consortium name="US DOE Joint Genome Institute"/>
            <person name="Gugger M."/>
            <person name="Coursin T."/>
            <person name="Rippka R."/>
            <person name="Tandeau De Marsac N."/>
            <person name="Huntemann M."/>
            <person name="Wei C.-L."/>
            <person name="Han J."/>
            <person name="Detter J.C."/>
            <person name="Han C."/>
            <person name="Tapia R."/>
            <person name="Davenport K."/>
            <person name="Daligault H."/>
            <person name="Erkkila T."/>
            <person name="Gu W."/>
            <person name="Munk A.C.C."/>
            <person name="Teshima H."/>
            <person name="Xu Y."/>
            <person name="Chain P."/>
            <person name="Chen A."/>
            <person name="Krypides N."/>
            <person name="Mavromatis K."/>
            <person name="Markowitz V."/>
            <person name="Szeto E."/>
            <person name="Ivanova N."/>
            <person name="Mikhailova N."/>
            <person name="Ovchinnikova G."/>
            <person name="Pagani I."/>
            <person name="Pati A."/>
            <person name="Goodwin L."/>
            <person name="Peters L."/>
            <person name="Pitluck S."/>
            <person name="Woyke T."/>
            <person name="Kerfeld C."/>
        </authorList>
    </citation>
    <scope>NUCLEOTIDE SEQUENCE [LARGE SCALE GENOMIC DNA]</scope>
    <source>
        <strain evidence="1 2">PCC 7112</strain>
    </source>
</reference>
<dbReference type="KEGG" id="oni:Osc7112_6092"/>
<gene>
    <name evidence="1" type="ORF">Osc7112_6092</name>
</gene>
<sequence>MVGAGSRPPSQQLEKIHSFEIFALYLLLLGNPALELVDM</sequence>
<evidence type="ECO:0000313" key="2">
    <source>
        <dbReference type="Proteomes" id="UP000010478"/>
    </source>
</evidence>